<dbReference type="EC" id="2.7.7.33" evidence="2"/>
<dbReference type="PANTHER" id="PTHR47183">
    <property type="entry name" value="GLUCOSE-1-PHOSPHATE CYTIDYLYLTRANSFERASE-RELATED"/>
    <property type="match status" value="1"/>
</dbReference>
<feature type="domain" description="Nucleotidyl transferase" evidence="1">
    <location>
        <begin position="2"/>
        <end position="210"/>
    </location>
</feature>
<dbReference type="Gene3D" id="3.90.550.10">
    <property type="entry name" value="Spore Coat Polysaccharide Biosynthesis Protein SpsA, Chain A"/>
    <property type="match status" value="1"/>
</dbReference>
<keyword evidence="2" id="KW-0548">Nucleotidyltransferase</keyword>
<organism evidence="2 3">
    <name type="scientific">Candidatus Eisenbergiella stercorigallinarum</name>
    <dbReference type="NCBI Taxonomy" id="2838557"/>
    <lineage>
        <taxon>Bacteria</taxon>
        <taxon>Bacillati</taxon>
        <taxon>Bacillota</taxon>
        <taxon>Clostridia</taxon>
        <taxon>Lachnospirales</taxon>
        <taxon>Lachnospiraceae</taxon>
        <taxon>Eisenbergiella</taxon>
    </lineage>
</organism>
<proteinExistence type="predicted"/>
<gene>
    <name evidence="2" type="primary">rfbF</name>
    <name evidence="2" type="ORF">H9912_04590</name>
</gene>
<comment type="caution">
    <text evidence="2">The sequence shown here is derived from an EMBL/GenBank/DDBJ whole genome shotgun (WGS) entry which is preliminary data.</text>
</comment>
<dbReference type="Pfam" id="PF00483">
    <property type="entry name" value="NTP_transferase"/>
    <property type="match status" value="1"/>
</dbReference>
<sequence>MKVVILAGGMGTRISEESRFKPKPMVEIGDRPILWHIMKWYASFGFQEFVICCGYKGHVIKDYFLNYSAYQGDGIYDLNTDGDGTYGCRDAGKDRERWKVTLANTGRLTKTAGRLLRVREYLEGEPFMLTYGDGVADVDLDRLLACHRAGGRLATITTTQPEGRFGTVRMEPDGRVDSFREKARRDQSWVNIGFMVMEPGVFDYLGDGSQMLEDEPFERLAAAGEMDAYRHEGFWAPMDTLRDKECLEELWAQGQAPWKR</sequence>
<dbReference type="CDD" id="cd02524">
    <property type="entry name" value="G1P_cytidylyltransferase"/>
    <property type="match status" value="1"/>
</dbReference>
<dbReference type="InterPro" id="IPR046981">
    <property type="entry name" value="G1P_cyt_trans"/>
</dbReference>
<reference evidence="2" key="2">
    <citation type="submission" date="2021-04" db="EMBL/GenBank/DDBJ databases">
        <authorList>
            <person name="Gilroy R."/>
        </authorList>
    </citation>
    <scope>NUCLEOTIDE SEQUENCE</scope>
    <source>
        <strain evidence="2">ChiHjej8B7-25341</strain>
    </source>
</reference>
<evidence type="ECO:0000313" key="2">
    <source>
        <dbReference type="EMBL" id="HJD31204.1"/>
    </source>
</evidence>
<evidence type="ECO:0000259" key="1">
    <source>
        <dbReference type="Pfam" id="PF00483"/>
    </source>
</evidence>
<dbReference type="InterPro" id="IPR005835">
    <property type="entry name" value="NTP_transferase_dom"/>
</dbReference>
<dbReference type="EMBL" id="DWUW01000130">
    <property type="protein sequence ID" value="HJD31204.1"/>
    <property type="molecule type" value="Genomic_DNA"/>
</dbReference>
<dbReference type="InterPro" id="IPR029044">
    <property type="entry name" value="Nucleotide-diphossugar_trans"/>
</dbReference>
<protein>
    <submittedName>
        <fullName evidence="2">Glucose-1-phosphate cytidylyltransferase</fullName>
        <ecNumber evidence="2">2.7.7.33</ecNumber>
    </submittedName>
</protein>
<dbReference type="SUPFAM" id="SSF53448">
    <property type="entry name" value="Nucleotide-diphospho-sugar transferases"/>
    <property type="match status" value="1"/>
</dbReference>
<dbReference type="Proteomes" id="UP000823851">
    <property type="component" value="Unassembled WGS sequence"/>
</dbReference>
<keyword evidence="2" id="KW-0808">Transferase</keyword>
<dbReference type="GO" id="GO:0009243">
    <property type="term" value="P:O antigen biosynthetic process"/>
    <property type="evidence" value="ECO:0007669"/>
    <property type="project" value="InterPro"/>
</dbReference>
<dbReference type="InterPro" id="IPR013446">
    <property type="entry name" value="G1P_cyt_trans-like"/>
</dbReference>
<accession>A0A9D2QWU6</accession>
<dbReference type="AlphaFoldDB" id="A0A9D2QWU6"/>
<dbReference type="NCBIfam" id="TIGR02623">
    <property type="entry name" value="G1P_cyt_trans"/>
    <property type="match status" value="1"/>
</dbReference>
<evidence type="ECO:0000313" key="3">
    <source>
        <dbReference type="Proteomes" id="UP000823851"/>
    </source>
</evidence>
<dbReference type="PANTHER" id="PTHR47183:SF1">
    <property type="entry name" value="GLUCOSE-1-PHOSPHATE CYTIDYLYLTRANSFERASE"/>
    <property type="match status" value="1"/>
</dbReference>
<reference evidence="2" key="1">
    <citation type="journal article" date="2021" name="PeerJ">
        <title>Extensive microbial diversity within the chicken gut microbiome revealed by metagenomics and culture.</title>
        <authorList>
            <person name="Gilroy R."/>
            <person name="Ravi A."/>
            <person name="Getino M."/>
            <person name="Pursley I."/>
            <person name="Horton D.L."/>
            <person name="Alikhan N.F."/>
            <person name="Baker D."/>
            <person name="Gharbi K."/>
            <person name="Hall N."/>
            <person name="Watson M."/>
            <person name="Adriaenssens E.M."/>
            <person name="Foster-Nyarko E."/>
            <person name="Jarju S."/>
            <person name="Secka A."/>
            <person name="Antonio M."/>
            <person name="Oren A."/>
            <person name="Chaudhuri R.R."/>
            <person name="La Ragione R."/>
            <person name="Hildebrand F."/>
            <person name="Pallen M.J."/>
        </authorList>
    </citation>
    <scope>NUCLEOTIDE SEQUENCE</scope>
    <source>
        <strain evidence="2">ChiHjej8B7-25341</strain>
    </source>
</reference>
<name>A0A9D2QWU6_9FIRM</name>
<dbReference type="GO" id="GO:0047343">
    <property type="term" value="F:glucose-1-phosphate cytidylyltransferase activity"/>
    <property type="evidence" value="ECO:0007669"/>
    <property type="project" value="UniProtKB-EC"/>
</dbReference>